<keyword evidence="1" id="KW-1003">Cell membrane</keyword>
<keyword evidence="5" id="KW-0449">Lipoprotein</keyword>
<name>A0A174DV67_9FIRM</name>
<keyword evidence="4" id="KW-0564">Palmitate</keyword>
<evidence type="ECO:0000313" key="9">
    <source>
        <dbReference type="Proteomes" id="UP000095651"/>
    </source>
</evidence>
<sequence>MEKRYWKKVMVLGLTVSSALLFAGCGKGNEAAGTTAEQSSAANQATAEASPESKTEEGSTGNDGAAEKAYKFVFAEHVANVEEQAPQVYAVVQAYMKEHPNVTIELQGTASDDQIRNIKMAAQNGSLPELFWMEQGGAVEMANAGYLADLSKEINSDQAFMDGFLPGMLDSLKIDGKIYGIPCELQSNGIWLNKALFDQYGLELPVTYEEFIHCAEVFRSNDIIPMAQGAKDTFTAWAFENMHCRYGFFDHIDDIIAGTDQWQNDDYLKFYNKLADMRDKGVFPDNVTTMSYDQSVEAFLGGKAAMLNSGVWDTKKFDQSDLAGSIYYWWGPTFSDGIGNQNVSMKAPAHPYCVSAKVQKEDPELYAVIVDFLKYYYGEQGTGIIARDNQSIPVTKYDGEIDKEKYPVFARVMEKMNDDWESPAACPDMYIPGQLINQYRESMIGVINGIYTPEEALSYMDEQQSTIQ</sequence>
<proteinExistence type="predicted"/>
<feature type="compositionally biased region" description="Polar residues" evidence="6">
    <location>
        <begin position="35"/>
        <end position="47"/>
    </location>
</feature>
<feature type="chain" id="PRO_5038966838" evidence="7">
    <location>
        <begin position="24"/>
        <end position="468"/>
    </location>
</feature>
<evidence type="ECO:0000256" key="4">
    <source>
        <dbReference type="ARBA" id="ARBA00023139"/>
    </source>
</evidence>
<dbReference type="EMBL" id="CYZE01000005">
    <property type="protein sequence ID" value="CUO27780.1"/>
    <property type="molecule type" value="Genomic_DNA"/>
</dbReference>
<evidence type="ECO:0000256" key="6">
    <source>
        <dbReference type="SAM" id="MobiDB-lite"/>
    </source>
</evidence>
<dbReference type="InterPro" id="IPR050490">
    <property type="entry name" value="Bact_solute-bd_prot1"/>
</dbReference>
<dbReference type="PROSITE" id="PS51257">
    <property type="entry name" value="PROKAR_LIPOPROTEIN"/>
    <property type="match status" value="1"/>
</dbReference>
<keyword evidence="2 7" id="KW-0732">Signal</keyword>
<dbReference type="PANTHER" id="PTHR43649">
    <property type="entry name" value="ARABINOSE-BINDING PROTEIN-RELATED"/>
    <property type="match status" value="1"/>
</dbReference>
<reference evidence="8 9" key="1">
    <citation type="submission" date="2015-09" db="EMBL/GenBank/DDBJ databases">
        <authorList>
            <consortium name="Pathogen Informatics"/>
        </authorList>
    </citation>
    <scope>NUCLEOTIDE SEQUENCE [LARGE SCALE GENOMIC DNA]</scope>
    <source>
        <strain evidence="8 9">2789STDY5608850</strain>
    </source>
</reference>
<gene>
    <name evidence="8" type="ORF">ERS852407_02325</name>
</gene>
<evidence type="ECO:0000256" key="5">
    <source>
        <dbReference type="ARBA" id="ARBA00023288"/>
    </source>
</evidence>
<dbReference type="Gene3D" id="3.40.190.10">
    <property type="entry name" value="Periplasmic binding protein-like II"/>
    <property type="match status" value="2"/>
</dbReference>
<protein>
    <submittedName>
        <fullName evidence="8">Carbohydrate ABC transporter substrate-binding protein, CUT1 family</fullName>
    </submittedName>
</protein>
<evidence type="ECO:0000256" key="2">
    <source>
        <dbReference type="ARBA" id="ARBA00022729"/>
    </source>
</evidence>
<dbReference type="PANTHER" id="PTHR43649:SF33">
    <property type="entry name" value="POLYGALACTURONAN_RHAMNOGALACTURONAN-BINDING PROTEIN YTCQ"/>
    <property type="match status" value="1"/>
</dbReference>
<evidence type="ECO:0000256" key="1">
    <source>
        <dbReference type="ARBA" id="ARBA00022475"/>
    </source>
</evidence>
<organism evidence="8 9">
    <name type="scientific">Hungatella hathewayi</name>
    <dbReference type="NCBI Taxonomy" id="154046"/>
    <lineage>
        <taxon>Bacteria</taxon>
        <taxon>Bacillati</taxon>
        <taxon>Bacillota</taxon>
        <taxon>Clostridia</taxon>
        <taxon>Lachnospirales</taxon>
        <taxon>Lachnospiraceae</taxon>
        <taxon>Hungatella</taxon>
    </lineage>
</organism>
<feature type="signal peptide" evidence="7">
    <location>
        <begin position="1"/>
        <end position="23"/>
    </location>
</feature>
<dbReference type="SUPFAM" id="SSF53850">
    <property type="entry name" value="Periplasmic binding protein-like II"/>
    <property type="match status" value="1"/>
</dbReference>
<evidence type="ECO:0000256" key="7">
    <source>
        <dbReference type="SAM" id="SignalP"/>
    </source>
</evidence>
<evidence type="ECO:0000256" key="3">
    <source>
        <dbReference type="ARBA" id="ARBA00023136"/>
    </source>
</evidence>
<dbReference type="InterPro" id="IPR006059">
    <property type="entry name" value="SBP"/>
</dbReference>
<accession>A0A174DV67</accession>
<dbReference type="Proteomes" id="UP000095651">
    <property type="component" value="Unassembled WGS sequence"/>
</dbReference>
<dbReference type="AlphaFoldDB" id="A0A174DV67"/>
<dbReference type="RefSeq" id="WP_055655200.1">
    <property type="nucleotide sequence ID" value="NZ_CABIXC010000005.1"/>
</dbReference>
<dbReference type="Pfam" id="PF01547">
    <property type="entry name" value="SBP_bac_1"/>
    <property type="match status" value="1"/>
</dbReference>
<evidence type="ECO:0000313" key="8">
    <source>
        <dbReference type="EMBL" id="CUO27780.1"/>
    </source>
</evidence>
<keyword evidence="3" id="KW-0472">Membrane</keyword>
<feature type="region of interest" description="Disordered" evidence="6">
    <location>
        <begin position="32"/>
        <end position="63"/>
    </location>
</feature>